<dbReference type="OrthoDB" id="3998110at2759"/>
<reference evidence="3 4" key="1">
    <citation type="journal article" date="2016" name="Proc. Natl. Acad. Sci. U.S.A.">
        <title>Comparative genomics of biotechnologically important yeasts.</title>
        <authorList>
            <person name="Riley R."/>
            <person name="Haridas S."/>
            <person name="Wolfe K.H."/>
            <person name="Lopes M.R."/>
            <person name="Hittinger C.T."/>
            <person name="Goeker M."/>
            <person name="Salamov A.A."/>
            <person name="Wisecaver J.H."/>
            <person name="Long T.M."/>
            <person name="Calvey C.H."/>
            <person name="Aerts A.L."/>
            <person name="Barry K.W."/>
            <person name="Choi C."/>
            <person name="Clum A."/>
            <person name="Coughlan A.Y."/>
            <person name="Deshpande S."/>
            <person name="Douglass A.P."/>
            <person name="Hanson S.J."/>
            <person name="Klenk H.-P."/>
            <person name="LaButti K.M."/>
            <person name="Lapidus A."/>
            <person name="Lindquist E.A."/>
            <person name="Lipzen A.M."/>
            <person name="Meier-Kolthoff J.P."/>
            <person name="Ohm R.A."/>
            <person name="Otillar R.P."/>
            <person name="Pangilinan J.L."/>
            <person name="Peng Y."/>
            <person name="Rokas A."/>
            <person name="Rosa C.A."/>
            <person name="Scheuner C."/>
            <person name="Sibirny A.A."/>
            <person name="Slot J.C."/>
            <person name="Stielow J.B."/>
            <person name="Sun H."/>
            <person name="Kurtzman C.P."/>
            <person name="Blackwell M."/>
            <person name="Grigoriev I.V."/>
            <person name="Jeffries T.W."/>
        </authorList>
    </citation>
    <scope>NUCLEOTIDE SEQUENCE [LARGE SCALE GENOMIC DNA]</scope>
    <source>
        <strain evidence="3 4">NRRL Y-2026</strain>
    </source>
</reference>
<evidence type="ECO:0000313" key="3">
    <source>
        <dbReference type="EMBL" id="ODQ46020.1"/>
    </source>
</evidence>
<feature type="coiled-coil region" evidence="1">
    <location>
        <begin position="307"/>
        <end position="334"/>
    </location>
</feature>
<feature type="region of interest" description="Disordered" evidence="2">
    <location>
        <begin position="357"/>
        <end position="389"/>
    </location>
</feature>
<sequence>MSLALELLDRRNKAFGAQSQMCESSNAAELCAFLQQEYEDYDDARYDESGCDNEFVDCYVRRLNDVVKVGRIGYSGRTQGRDESPADAVELNILIEKSLLEYELRLAEKVPRGDSGKSTEGNRKKLVFDVERLGEVLSGAGDDGSDSDLALLRHYVELLKLGYAPELAANRNGGGQNASENTLMDELVSTLLSLAVQRNVSLPPLDTKAAESMDGRIGWFKECIYKVAGAAEGPRDRNQDSGAASASRSAAGDDDENYRALRDLQFAHTYLTKKYEEEVSQHGQAMNSMVAKYQQCEDLLKQSNFELSKVSNQLLRLELQNAELTKKLDARTKDAHELQLKNNLLRVDYLGLAPATTPPASADSAEAPADSLSLSLPSPASSASSATMPSSSVSVRILRMEFKKLVEQMNARFARELETEQTEKRRLEELVELHRQRGAER</sequence>
<dbReference type="EMBL" id="KV454004">
    <property type="protein sequence ID" value="ODQ46020.1"/>
    <property type="molecule type" value="Genomic_DNA"/>
</dbReference>
<accession>A0A1E3NIT5</accession>
<dbReference type="GeneID" id="30181187"/>
<evidence type="ECO:0000256" key="2">
    <source>
        <dbReference type="SAM" id="MobiDB-lite"/>
    </source>
</evidence>
<feature type="region of interest" description="Disordered" evidence="2">
    <location>
        <begin position="232"/>
        <end position="254"/>
    </location>
</feature>
<proteinExistence type="predicted"/>
<dbReference type="Proteomes" id="UP000094455">
    <property type="component" value="Unassembled WGS sequence"/>
</dbReference>
<evidence type="ECO:0000313" key="4">
    <source>
        <dbReference type="Proteomes" id="UP000094455"/>
    </source>
</evidence>
<feature type="compositionally biased region" description="Low complexity" evidence="2">
    <location>
        <begin position="240"/>
        <end position="250"/>
    </location>
</feature>
<gene>
    <name evidence="3" type="ORF">PICMEDRAFT_73495</name>
</gene>
<dbReference type="RefSeq" id="XP_019017133.1">
    <property type="nucleotide sequence ID" value="XM_019164500.1"/>
</dbReference>
<evidence type="ECO:0000256" key="1">
    <source>
        <dbReference type="SAM" id="Coils"/>
    </source>
</evidence>
<name>A0A1E3NIT5_9ASCO</name>
<feature type="coiled-coil region" evidence="1">
    <location>
        <begin position="410"/>
        <end position="437"/>
    </location>
</feature>
<dbReference type="STRING" id="763406.A0A1E3NIT5"/>
<dbReference type="AlphaFoldDB" id="A0A1E3NIT5"/>
<organism evidence="3 4">
    <name type="scientific">Pichia membranifaciens NRRL Y-2026</name>
    <dbReference type="NCBI Taxonomy" id="763406"/>
    <lineage>
        <taxon>Eukaryota</taxon>
        <taxon>Fungi</taxon>
        <taxon>Dikarya</taxon>
        <taxon>Ascomycota</taxon>
        <taxon>Saccharomycotina</taxon>
        <taxon>Pichiomycetes</taxon>
        <taxon>Pichiales</taxon>
        <taxon>Pichiaceae</taxon>
        <taxon>Pichia</taxon>
    </lineage>
</organism>
<keyword evidence="4" id="KW-1185">Reference proteome</keyword>
<protein>
    <submittedName>
        <fullName evidence="3">Uncharacterized protein</fullName>
    </submittedName>
</protein>
<keyword evidence="1" id="KW-0175">Coiled coil</keyword>